<feature type="compositionally biased region" description="Basic and acidic residues" evidence="1">
    <location>
        <begin position="465"/>
        <end position="483"/>
    </location>
</feature>
<accession>A0ABV3G7H9</accession>
<organism evidence="2 3">
    <name type="scientific">Microtetraspora glauca</name>
    <dbReference type="NCBI Taxonomy" id="1996"/>
    <lineage>
        <taxon>Bacteria</taxon>
        <taxon>Bacillati</taxon>
        <taxon>Actinomycetota</taxon>
        <taxon>Actinomycetes</taxon>
        <taxon>Streptosporangiales</taxon>
        <taxon>Streptosporangiaceae</taxon>
        <taxon>Microtetraspora</taxon>
    </lineage>
</organism>
<gene>
    <name evidence="2" type="ORF">AB0I59_01605</name>
</gene>
<reference evidence="2 3" key="1">
    <citation type="submission" date="2024-06" db="EMBL/GenBank/DDBJ databases">
        <title>The Natural Products Discovery Center: Release of the First 8490 Sequenced Strains for Exploring Actinobacteria Biosynthetic Diversity.</title>
        <authorList>
            <person name="Kalkreuter E."/>
            <person name="Kautsar S.A."/>
            <person name="Yang D."/>
            <person name="Bader C.D."/>
            <person name="Teijaro C.N."/>
            <person name="Fluegel L."/>
            <person name="Davis C.M."/>
            <person name="Simpson J.R."/>
            <person name="Lauterbach L."/>
            <person name="Steele A.D."/>
            <person name="Gui C."/>
            <person name="Meng S."/>
            <person name="Li G."/>
            <person name="Viehrig K."/>
            <person name="Ye F."/>
            <person name="Su P."/>
            <person name="Kiefer A.F."/>
            <person name="Nichols A."/>
            <person name="Cepeda A.J."/>
            <person name="Yan W."/>
            <person name="Fan B."/>
            <person name="Jiang Y."/>
            <person name="Adhikari A."/>
            <person name="Zheng C.-J."/>
            <person name="Schuster L."/>
            <person name="Cowan T.M."/>
            <person name="Smanski M.J."/>
            <person name="Chevrette M.G."/>
            <person name="De Carvalho L.P.S."/>
            <person name="Shen B."/>
        </authorList>
    </citation>
    <scope>NUCLEOTIDE SEQUENCE [LARGE SCALE GENOMIC DNA]</scope>
    <source>
        <strain evidence="2 3">NPDC050100</strain>
    </source>
</reference>
<dbReference type="Gene3D" id="1.10.287.1060">
    <property type="entry name" value="ESAT-6-like"/>
    <property type="match status" value="1"/>
</dbReference>
<dbReference type="RefSeq" id="WP_358128964.1">
    <property type="nucleotide sequence ID" value="NZ_JBFALK010000001.1"/>
</dbReference>
<dbReference type="InterPro" id="IPR036689">
    <property type="entry name" value="ESAT-6-like_sf"/>
</dbReference>
<keyword evidence="3" id="KW-1185">Reference proteome</keyword>
<feature type="compositionally biased region" description="Gly residues" evidence="1">
    <location>
        <begin position="275"/>
        <end position="312"/>
    </location>
</feature>
<sequence>MGNDRQTFVIKATAPPPGEKVTASVDEIAEWMRNTDPTAVENAAFAYGNAAGTVKLMADAIEARAKRLSEAWQGPVAADVQKAMQYLSAAGTELFDKMDEMARALRLYSQLHLPEAKAKIQQIQIDLQAELPCCTPPANPSGTSTRPSLTDTTGQSSPPVAQSPFDGTGGGSTGIPRSLTPQTGIKNEATYQLAKAYADGEARKVLNTLNEQIVEVYNLHVPQYVTYELPKVEPEKGGPAPQQKVDYGDTPPYTGGAGPSGRDPGGTTAAASWGNSGGADGSGSGSGSGGSGAAGTGGDPSGGATGNDGTGGDTTPDTPADSGDGTGGDSGSGPGGTAAGGDTGGSNGGTDAGDGTAPPVIGQDGASAGSDSQSTEVAGVSDPPVTTPLSTDPGNGGSVTPGNVIGSVKGPGAVAPGVPSILGEPVSGTGVIGQPNLTVPRGPANGSMMPFMPMGGASGAGDSSGEERTTWLTEERDAWDSSHRVIPPVIG</sequence>
<comment type="caution">
    <text evidence="2">The sequence shown here is derived from an EMBL/GenBank/DDBJ whole genome shotgun (WGS) entry which is preliminary data.</text>
</comment>
<protein>
    <submittedName>
        <fullName evidence="2">WXG100 family type VII secretion target</fullName>
    </submittedName>
</protein>
<feature type="compositionally biased region" description="Low complexity" evidence="1">
    <location>
        <begin position="260"/>
        <end position="274"/>
    </location>
</feature>
<feature type="region of interest" description="Disordered" evidence="1">
    <location>
        <begin position="450"/>
        <end position="491"/>
    </location>
</feature>
<dbReference type="EMBL" id="JBFALK010000001">
    <property type="protein sequence ID" value="MEV0967302.1"/>
    <property type="molecule type" value="Genomic_DNA"/>
</dbReference>
<proteinExistence type="predicted"/>
<feature type="compositionally biased region" description="Gly residues" evidence="1">
    <location>
        <begin position="324"/>
        <end position="352"/>
    </location>
</feature>
<dbReference type="Proteomes" id="UP001551675">
    <property type="component" value="Unassembled WGS sequence"/>
</dbReference>
<feature type="compositionally biased region" description="Low complexity" evidence="1">
    <location>
        <begin position="313"/>
        <end position="323"/>
    </location>
</feature>
<feature type="region of interest" description="Disordered" evidence="1">
    <location>
        <begin position="134"/>
        <end position="183"/>
    </location>
</feature>
<name>A0ABV3G7H9_MICGL</name>
<evidence type="ECO:0000313" key="2">
    <source>
        <dbReference type="EMBL" id="MEV0967302.1"/>
    </source>
</evidence>
<evidence type="ECO:0000256" key="1">
    <source>
        <dbReference type="SAM" id="MobiDB-lite"/>
    </source>
</evidence>
<evidence type="ECO:0000313" key="3">
    <source>
        <dbReference type="Proteomes" id="UP001551675"/>
    </source>
</evidence>
<feature type="compositionally biased region" description="Polar residues" evidence="1">
    <location>
        <begin position="140"/>
        <end position="160"/>
    </location>
</feature>
<feature type="region of interest" description="Disordered" evidence="1">
    <location>
        <begin position="232"/>
        <end position="405"/>
    </location>
</feature>
<dbReference type="SUPFAM" id="SSF140453">
    <property type="entry name" value="EsxAB dimer-like"/>
    <property type="match status" value="1"/>
</dbReference>